<dbReference type="EMBL" id="CAJVQB010077747">
    <property type="protein sequence ID" value="CAG8844973.1"/>
    <property type="molecule type" value="Genomic_DNA"/>
</dbReference>
<feature type="non-terminal residue" evidence="1">
    <location>
        <position position="1"/>
    </location>
</feature>
<gene>
    <name evidence="1" type="ORF">GMARGA_LOCUS37393</name>
</gene>
<accession>A0ABN7X0F7</accession>
<dbReference type="Proteomes" id="UP000789901">
    <property type="component" value="Unassembled WGS sequence"/>
</dbReference>
<name>A0ABN7X0F7_GIGMA</name>
<comment type="caution">
    <text evidence="1">The sequence shown here is derived from an EMBL/GenBank/DDBJ whole genome shotgun (WGS) entry which is preliminary data.</text>
</comment>
<reference evidence="1 2" key="1">
    <citation type="submission" date="2021-06" db="EMBL/GenBank/DDBJ databases">
        <authorList>
            <person name="Kallberg Y."/>
            <person name="Tangrot J."/>
            <person name="Rosling A."/>
        </authorList>
    </citation>
    <scope>NUCLEOTIDE SEQUENCE [LARGE SCALE GENOMIC DNA]</scope>
    <source>
        <strain evidence="1 2">120-4 pot B 10/14</strain>
    </source>
</reference>
<sequence length="62" mass="6928">EAKIENELQNTNYITLEHLYALHNYSNARHTAEFLAKKIKTIITKIGAKKICAVVSDNGANV</sequence>
<keyword evidence="2" id="KW-1185">Reference proteome</keyword>
<organism evidence="1 2">
    <name type="scientific">Gigaspora margarita</name>
    <dbReference type="NCBI Taxonomy" id="4874"/>
    <lineage>
        <taxon>Eukaryota</taxon>
        <taxon>Fungi</taxon>
        <taxon>Fungi incertae sedis</taxon>
        <taxon>Mucoromycota</taxon>
        <taxon>Glomeromycotina</taxon>
        <taxon>Glomeromycetes</taxon>
        <taxon>Diversisporales</taxon>
        <taxon>Gigasporaceae</taxon>
        <taxon>Gigaspora</taxon>
    </lineage>
</organism>
<proteinExistence type="predicted"/>
<protein>
    <submittedName>
        <fullName evidence="1">40852_t:CDS:1</fullName>
    </submittedName>
</protein>
<evidence type="ECO:0000313" key="2">
    <source>
        <dbReference type="Proteomes" id="UP000789901"/>
    </source>
</evidence>
<feature type="non-terminal residue" evidence="1">
    <location>
        <position position="62"/>
    </location>
</feature>
<evidence type="ECO:0000313" key="1">
    <source>
        <dbReference type="EMBL" id="CAG8844973.1"/>
    </source>
</evidence>